<dbReference type="SMR" id="A0A444YBG1"/>
<dbReference type="OrthoDB" id="667779at2759"/>
<proteinExistence type="predicted"/>
<dbReference type="Gene3D" id="3.10.450.50">
    <property type="match status" value="1"/>
</dbReference>
<dbReference type="PANTHER" id="PTHR33703:SF1">
    <property type="entry name" value="WOUND-INDUCED PROTEIN 1"/>
    <property type="match status" value="1"/>
</dbReference>
<dbReference type="InterPro" id="IPR032710">
    <property type="entry name" value="NTF2-like_dom_sf"/>
</dbReference>
<evidence type="ECO:0000313" key="2">
    <source>
        <dbReference type="Proteomes" id="UP000289738"/>
    </source>
</evidence>
<dbReference type="Proteomes" id="UP000289738">
    <property type="component" value="Chromosome B07"/>
</dbReference>
<dbReference type="EMBL" id="SDMP01000017">
    <property type="protein sequence ID" value="RYQ99269.1"/>
    <property type="molecule type" value="Genomic_DNA"/>
</dbReference>
<dbReference type="STRING" id="3818.A0A444YBG1"/>
<sequence>MVVPEIIEEKERNKRIIRDLYKAIISKDADKLHLLLAPNLEWWFHGPQRHRHHLIPLLTCTSSSASSSNPFVPHLIEEFGLVIIAEGYDKVNNVWWVHAWTITVDGVITQIREYLNTSVIVTKLRKHLDADDDDACYSSMGHCVWKSKLVDDSVPGIILAI</sequence>
<dbReference type="SUPFAM" id="SSF54427">
    <property type="entry name" value="NTF2-like"/>
    <property type="match status" value="1"/>
</dbReference>
<dbReference type="AlphaFoldDB" id="A0A444YBG1"/>
<dbReference type="Gramene" id="arahy.Tifrunner.gnm2.ann2.Ah17g169500.1">
    <property type="protein sequence ID" value="arahy.Tifrunner.gnm2.ann2.Ah17g169500.1-CDS-1"/>
    <property type="gene ID" value="arahy.Tifrunner.gnm2.ann2.Ah17g169500"/>
</dbReference>
<evidence type="ECO:0008006" key="3">
    <source>
        <dbReference type="Google" id="ProtNLM"/>
    </source>
</evidence>
<keyword evidence="2" id="KW-1185">Reference proteome</keyword>
<reference evidence="1 2" key="1">
    <citation type="submission" date="2019-01" db="EMBL/GenBank/DDBJ databases">
        <title>Sequencing of cultivated peanut Arachis hypogaea provides insights into genome evolution and oil improvement.</title>
        <authorList>
            <person name="Chen X."/>
        </authorList>
    </citation>
    <scope>NUCLEOTIDE SEQUENCE [LARGE SCALE GENOMIC DNA]</scope>
    <source>
        <strain evidence="2">cv. Fuhuasheng</strain>
        <tissue evidence="1">Leaves</tissue>
    </source>
</reference>
<gene>
    <name evidence="1" type="ORF">Ahy_B07g087174</name>
</gene>
<dbReference type="Pfam" id="PF07107">
    <property type="entry name" value="WI12"/>
    <property type="match status" value="1"/>
</dbReference>
<protein>
    <recommendedName>
        <fullName evidence="3">Wound-induced protein 1</fullName>
    </recommendedName>
</protein>
<name>A0A444YBG1_ARAHY</name>
<dbReference type="InterPro" id="IPR009798">
    <property type="entry name" value="Wun1-like"/>
</dbReference>
<dbReference type="PANTHER" id="PTHR33703">
    <property type="entry name" value="OS07G0691300 PROTEIN"/>
    <property type="match status" value="1"/>
</dbReference>
<accession>A0A444YBG1</accession>
<evidence type="ECO:0000313" key="1">
    <source>
        <dbReference type="EMBL" id="RYQ99269.1"/>
    </source>
</evidence>
<organism evidence="1 2">
    <name type="scientific">Arachis hypogaea</name>
    <name type="common">Peanut</name>
    <dbReference type="NCBI Taxonomy" id="3818"/>
    <lineage>
        <taxon>Eukaryota</taxon>
        <taxon>Viridiplantae</taxon>
        <taxon>Streptophyta</taxon>
        <taxon>Embryophyta</taxon>
        <taxon>Tracheophyta</taxon>
        <taxon>Spermatophyta</taxon>
        <taxon>Magnoliopsida</taxon>
        <taxon>eudicotyledons</taxon>
        <taxon>Gunneridae</taxon>
        <taxon>Pentapetalae</taxon>
        <taxon>rosids</taxon>
        <taxon>fabids</taxon>
        <taxon>Fabales</taxon>
        <taxon>Fabaceae</taxon>
        <taxon>Papilionoideae</taxon>
        <taxon>50 kb inversion clade</taxon>
        <taxon>dalbergioids sensu lato</taxon>
        <taxon>Dalbergieae</taxon>
        <taxon>Pterocarpus clade</taxon>
        <taxon>Arachis</taxon>
    </lineage>
</organism>
<comment type="caution">
    <text evidence="1">The sequence shown here is derived from an EMBL/GenBank/DDBJ whole genome shotgun (WGS) entry which is preliminary data.</text>
</comment>